<dbReference type="PANTHER" id="PTHR43272:SF107">
    <property type="entry name" value="LONG-CHAIN-FATTY-ACID--COA LIGASE 5"/>
    <property type="match status" value="1"/>
</dbReference>
<evidence type="ECO:0000256" key="2">
    <source>
        <dbReference type="ARBA" id="ARBA00022598"/>
    </source>
</evidence>
<comment type="catalytic activity">
    <reaction evidence="15">
        <text>hexadecanoate + ATP + CoA = hexadecanoyl-CoA + AMP + diphosphate</text>
        <dbReference type="Rhea" id="RHEA:30751"/>
        <dbReference type="ChEBI" id="CHEBI:7896"/>
        <dbReference type="ChEBI" id="CHEBI:30616"/>
        <dbReference type="ChEBI" id="CHEBI:33019"/>
        <dbReference type="ChEBI" id="CHEBI:57287"/>
        <dbReference type="ChEBI" id="CHEBI:57379"/>
        <dbReference type="ChEBI" id="CHEBI:456215"/>
    </reaction>
    <physiologicalReaction direction="left-to-right" evidence="15">
        <dbReference type="Rhea" id="RHEA:30752"/>
    </physiologicalReaction>
</comment>
<evidence type="ECO:0000256" key="7">
    <source>
        <dbReference type="ARBA" id="ARBA00024484"/>
    </source>
</evidence>
<keyword evidence="5" id="KW-0067">ATP-binding</keyword>
<evidence type="ECO:0000256" key="11">
    <source>
        <dbReference type="ARBA" id="ARBA00024565"/>
    </source>
</evidence>
<dbReference type="GO" id="GO:0047676">
    <property type="term" value="F:arachidonate-CoA ligase activity"/>
    <property type="evidence" value="ECO:0007669"/>
    <property type="project" value="UniProtKB-EC"/>
</dbReference>
<comment type="similarity">
    <text evidence="1">Belongs to the ATP-dependent AMP-binding enzyme family.</text>
</comment>
<evidence type="ECO:0000256" key="12">
    <source>
        <dbReference type="ARBA" id="ARBA00026113"/>
    </source>
</evidence>
<sequence length="665" mass="74100">MIWILQVLFSPLPTPALISLIVFGAGIFLWVISRPKPVLPPVDLNKQSVGIEGGARRGALLTDNNLLSYYFEDGKTLYEVFQRGLHASGNGSCLGYRKPNQPYQWLTYKQVLDRAQYLGSGLLQKGCKPSPNQFIGIFAQNRPEWIISEYACYTYSMVAVPLYDTLGPEAIVYIVNKADISIVICDKPEKAQTLLENCEQEKTPCLKTIILMDLFDKELKDRGAEVGVEILALGFLYLVMLFPNRIPGNPKGAMLTHQNVVANAAAFLRSTENTFECTSSDITMSYLPLAHMFERVVQTVVYSCGAKVGFFQGDIKLLTDDMKTLKPTLFPVVPRLLNRIYDKIQSGAKSPVKRCLLNFAVIMKMAEIKQGIIRNDSIWDQLIFKKVQETMGGRVRIMVTGAAPISPSVLTFLRAALGCQIFEAYGQTECSAGCTFSMPGDWTTGHVGAPLACNIIKLDDVEEMNYFSSNNEGEVCIKGPNVFKGYLKDPEKTAEAIDKDGWLHTGDIGKWLPNGTLKIIDRKKNIFKLAQGEYIAPEKIENVYIRSAPVAQVFVHGESLRSFLIGIVVPDPETLPEFAAKLGVKGSYEDVCKNPVMKKAILEDMIRLGREAGLKSFEQVKDLYIHTEMFSVENGLLTPTLKAKRAELVKLFQKQIESLYSSMQE</sequence>
<comment type="catalytic activity">
    <reaction evidence="8">
        <text>12-hydroxy-(5Z,8Z,10E,14Z)-eicosatetraenoate + ATP + CoA = 12-hydroxy-(5Z,8Z,10E,14Z)-eicosatetraenoyl-CoA + AMP + diphosphate</text>
        <dbReference type="Rhea" id="RHEA:52112"/>
        <dbReference type="ChEBI" id="CHEBI:30616"/>
        <dbReference type="ChEBI" id="CHEBI:33019"/>
        <dbReference type="ChEBI" id="CHEBI:57287"/>
        <dbReference type="ChEBI" id="CHEBI:90718"/>
        <dbReference type="ChEBI" id="CHEBI:136408"/>
        <dbReference type="ChEBI" id="CHEBI:456215"/>
    </reaction>
    <physiologicalReaction direction="left-to-right" evidence="8">
        <dbReference type="Rhea" id="RHEA:52113"/>
    </physiologicalReaction>
</comment>
<keyword evidence="16" id="KW-0812">Transmembrane</keyword>
<dbReference type="GO" id="GO:0005783">
    <property type="term" value="C:endoplasmic reticulum"/>
    <property type="evidence" value="ECO:0007669"/>
    <property type="project" value="TreeGrafter"/>
</dbReference>
<evidence type="ECO:0000256" key="6">
    <source>
        <dbReference type="ARBA" id="ARBA00024469"/>
    </source>
</evidence>
<comment type="catalytic activity">
    <reaction evidence="9">
        <text>15-hydroxy-(5Z,8Z,11Z,13E)-eicosatetraenoate + ATP + CoA = 15-hydroxy-(5Z,8Z,11Z,13E)-eicosatetraenoyl-CoA + AMP + diphosphate</text>
        <dbReference type="Rhea" id="RHEA:52116"/>
        <dbReference type="ChEBI" id="CHEBI:30616"/>
        <dbReference type="ChEBI" id="CHEBI:33019"/>
        <dbReference type="ChEBI" id="CHEBI:57287"/>
        <dbReference type="ChEBI" id="CHEBI:78832"/>
        <dbReference type="ChEBI" id="CHEBI:136409"/>
        <dbReference type="ChEBI" id="CHEBI:456215"/>
    </reaction>
    <physiologicalReaction direction="left-to-right" evidence="9">
        <dbReference type="Rhea" id="RHEA:52117"/>
    </physiologicalReaction>
</comment>
<keyword evidence="19" id="KW-1185">Reference proteome</keyword>
<dbReference type="AlphaFoldDB" id="A0A8C8BFA1"/>
<evidence type="ECO:0000313" key="18">
    <source>
        <dbReference type="Ensembl" id="ENSOSUP00000019087.1"/>
    </source>
</evidence>
<dbReference type="InterPro" id="IPR042099">
    <property type="entry name" value="ANL_N_sf"/>
</dbReference>
<evidence type="ECO:0000256" key="14">
    <source>
        <dbReference type="ARBA" id="ARBA00032120"/>
    </source>
</evidence>
<accession>A0A8C8BFA1</accession>
<dbReference type="Proteomes" id="UP000694552">
    <property type="component" value="Unplaced"/>
</dbReference>
<dbReference type="Gene3D" id="3.40.50.12780">
    <property type="entry name" value="N-terminal domain of ligase-like"/>
    <property type="match status" value="1"/>
</dbReference>
<keyword evidence="4" id="KW-0276">Fatty acid metabolism</keyword>
<evidence type="ECO:0000256" key="10">
    <source>
        <dbReference type="ARBA" id="ARBA00024548"/>
    </source>
</evidence>
<evidence type="ECO:0000256" key="15">
    <source>
        <dbReference type="ARBA" id="ARBA00049139"/>
    </source>
</evidence>
<reference evidence="18" key="2">
    <citation type="submission" date="2025-09" db="UniProtKB">
        <authorList>
            <consortium name="Ensembl"/>
        </authorList>
    </citation>
    <scope>IDENTIFICATION</scope>
</reference>
<evidence type="ECO:0000256" key="13">
    <source>
        <dbReference type="ARBA" id="ARBA00026121"/>
    </source>
</evidence>
<dbReference type="GO" id="GO:0010747">
    <property type="term" value="P:positive regulation of long-chain fatty acid import across plasma membrane"/>
    <property type="evidence" value="ECO:0007669"/>
    <property type="project" value="TreeGrafter"/>
</dbReference>
<organism evidence="18 19">
    <name type="scientific">Otus sunia</name>
    <name type="common">Oriental scops-owl</name>
    <dbReference type="NCBI Taxonomy" id="257818"/>
    <lineage>
        <taxon>Eukaryota</taxon>
        <taxon>Metazoa</taxon>
        <taxon>Chordata</taxon>
        <taxon>Craniata</taxon>
        <taxon>Vertebrata</taxon>
        <taxon>Euteleostomi</taxon>
        <taxon>Archelosauria</taxon>
        <taxon>Archosauria</taxon>
        <taxon>Dinosauria</taxon>
        <taxon>Saurischia</taxon>
        <taxon>Theropoda</taxon>
        <taxon>Coelurosauria</taxon>
        <taxon>Aves</taxon>
        <taxon>Neognathae</taxon>
        <taxon>Neoaves</taxon>
        <taxon>Telluraves</taxon>
        <taxon>Strigiformes</taxon>
        <taxon>Strigidae</taxon>
        <taxon>Otus</taxon>
    </lineage>
</organism>
<evidence type="ECO:0000256" key="3">
    <source>
        <dbReference type="ARBA" id="ARBA00022741"/>
    </source>
</evidence>
<comment type="catalytic activity">
    <reaction evidence="10">
        <text>(5Z,8Z,11Z,14Z)-eicosatetraenoate + ATP + CoA = (5Z,8Z,11Z,14Z)-eicosatetraenoyl-CoA + AMP + diphosphate</text>
        <dbReference type="Rhea" id="RHEA:19713"/>
        <dbReference type="ChEBI" id="CHEBI:30616"/>
        <dbReference type="ChEBI" id="CHEBI:32395"/>
        <dbReference type="ChEBI" id="CHEBI:33019"/>
        <dbReference type="ChEBI" id="CHEBI:57287"/>
        <dbReference type="ChEBI" id="CHEBI:57368"/>
        <dbReference type="ChEBI" id="CHEBI:456215"/>
        <dbReference type="EC" id="6.2.1.15"/>
    </reaction>
    <physiologicalReaction direction="left-to-right" evidence="10">
        <dbReference type="Rhea" id="RHEA:19714"/>
    </physiologicalReaction>
</comment>
<dbReference type="InterPro" id="IPR000873">
    <property type="entry name" value="AMP-dep_synth/lig_dom"/>
</dbReference>
<dbReference type="SUPFAM" id="SSF56801">
    <property type="entry name" value="Acetyl-CoA synthetase-like"/>
    <property type="match status" value="1"/>
</dbReference>
<evidence type="ECO:0000256" key="5">
    <source>
        <dbReference type="ARBA" id="ARBA00022840"/>
    </source>
</evidence>
<evidence type="ECO:0000256" key="4">
    <source>
        <dbReference type="ARBA" id="ARBA00022832"/>
    </source>
</evidence>
<dbReference type="GO" id="GO:0035338">
    <property type="term" value="P:long-chain fatty-acyl-CoA biosynthetic process"/>
    <property type="evidence" value="ECO:0007669"/>
    <property type="project" value="TreeGrafter"/>
</dbReference>
<keyword evidence="4" id="KW-0443">Lipid metabolism</keyword>
<evidence type="ECO:0000256" key="16">
    <source>
        <dbReference type="SAM" id="Phobius"/>
    </source>
</evidence>
<keyword evidence="16" id="KW-1133">Transmembrane helix</keyword>
<dbReference type="Pfam" id="PF00501">
    <property type="entry name" value="AMP-binding"/>
    <property type="match status" value="1"/>
</dbReference>
<evidence type="ECO:0000313" key="19">
    <source>
        <dbReference type="Proteomes" id="UP000694552"/>
    </source>
</evidence>
<dbReference type="Ensembl" id="ENSOSUT00000019706.1">
    <property type="protein sequence ID" value="ENSOSUP00000019087.1"/>
    <property type="gene ID" value="ENSOSUG00000009613.1"/>
</dbReference>
<protein>
    <recommendedName>
        <fullName evidence="14">Arachidonate--CoA ligase</fullName>
        <ecNumber evidence="12">6.2.1.15</ecNumber>
        <ecNumber evidence="13">6.2.1.3</ecNumber>
    </recommendedName>
</protein>
<proteinExistence type="inferred from homology"/>
<keyword evidence="2" id="KW-0436">Ligase</keyword>
<comment type="catalytic activity">
    <reaction evidence="7">
        <text>a long-chain fatty acid + ATP + CoA = a long-chain fatty acyl-CoA + AMP + diphosphate</text>
        <dbReference type="Rhea" id="RHEA:15421"/>
        <dbReference type="ChEBI" id="CHEBI:30616"/>
        <dbReference type="ChEBI" id="CHEBI:33019"/>
        <dbReference type="ChEBI" id="CHEBI:57287"/>
        <dbReference type="ChEBI" id="CHEBI:57560"/>
        <dbReference type="ChEBI" id="CHEBI:83139"/>
        <dbReference type="ChEBI" id="CHEBI:456215"/>
        <dbReference type="EC" id="6.2.1.3"/>
    </reaction>
    <physiologicalReaction direction="left-to-right" evidence="7">
        <dbReference type="Rhea" id="RHEA:15422"/>
    </physiologicalReaction>
</comment>
<feature type="transmembrane region" description="Helical" evidence="16">
    <location>
        <begin position="12"/>
        <end position="32"/>
    </location>
</feature>
<evidence type="ECO:0000256" key="1">
    <source>
        <dbReference type="ARBA" id="ARBA00006432"/>
    </source>
</evidence>
<evidence type="ECO:0000259" key="17">
    <source>
        <dbReference type="Pfam" id="PF00501"/>
    </source>
</evidence>
<dbReference type="EC" id="6.2.1.15" evidence="12"/>
<dbReference type="EC" id="6.2.1.3" evidence="13"/>
<evidence type="ECO:0000256" key="8">
    <source>
        <dbReference type="ARBA" id="ARBA00024495"/>
    </source>
</evidence>
<feature type="domain" description="AMP-dependent synthetase/ligase" evidence="17">
    <location>
        <begin position="102"/>
        <end position="487"/>
    </location>
</feature>
<keyword evidence="16" id="KW-0472">Membrane</keyword>
<comment type="catalytic activity">
    <reaction evidence="6">
        <text>5-hydroxy-(6E,8Z,11Z,14Z)-eicosatetraenoate + ATP + CoA = 5-hydroxy-(6E,8Z,11Z,14Z)-eicosatetraenoyl-CoA + AMP + diphosphate</text>
        <dbReference type="Rhea" id="RHEA:52108"/>
        <dbReference type="ChEBI" id="CHEBI:30616"/>
        <dbReference type="ChEBI" id="CHEBI:33019"/>
        <dbReference type="ChEBI" id="CHEBI:57287"/>
        <dbReference type="ChEBI" id="CHEBI:65341"/>
        <dbReference type="ChEBI" id="CHEBI:136407"/>
        <dbReference type="ChEBI" id="CHEBI:456215"/>
    </reaction>
    <physiologicalReaction direction="left-to-right" evidence="6">
        <dbReference type="Rhea" id="RHEA:52109"/>
    </physiologicalReaction>
</comment>
<dbReference type="GO" id="GO:0005524">
    <property type="term" value="F:ATP binding"/>
    <property type="evidence" value="ECO:0007669"/>
    <property type="project" value="UniProtKB-KW"/>
</dbReference>
<dbReference type="InterPro" id="IPR045311">
    <property type="entry name" value="LC-FACS_euk"/>
</dbReference>
<keyword evidence="3" id="KW-0547">Nucleotide-binding</keyword>
<dbReference type="CDD" id="cd05927">
    <property type="entry name" value="LC-FACS_euk"/>
    <property type="match status" value="1"/>
</dbReference>
<evidence type="ECO:0000256" key="9">
    <source>
        <dbReference type="ARBA" id="ARBA00024532"/>
    </source>
</evidence>
<name>A0A8C8BFA1_9STRI</name>
<reference evidence="18" key="1">
    <citation type="submission" date="2025-08" db="UniProtKB">
        <authorList>
            <consortium name="Ensembl"/>
        </authorList>
    </citation>
    <scope>IDENTIFICATION</scope>
</reference>
<dbReference type="GO" id="GO:0016020">
    <property type="term" value="C:membrane"/>
    <property type="evidence" value="ECO:0007669"/>
    <property type="project" value="TreeGrafter"/>
</dbReference>
<dbReference type="GO" id="GO:0005739">
    <property type="term" value="C:mitochondrion"/>
    <property type="evidence" value="ECO:0007669"/>
    <property type="project" value="TreeGrafter"/>
</dbReference>
<comment type="catalytic activity">
    <reaction evidence="11">
        <text>(E)-hexadec-2-enoate + ATP + CoA = (2E)-hexadecenoyl-CoA + AMP + diphosphate</text>
        <dbReference type="Rhea" id="RHEA:36139"/>
        <dbReference type="ChEBI" id="CHEBI:30616"/>
        <dbReference type="ChEBI" id="CHEBI:33019"/>
        <dbReference type="ChEBI" id="CHEBI:57287"/>
        <dbReference type="ChEBI" id="CHEBI:61526"/>
        <dbReference type="ChEBI" id="CHEBI:72745"/>
        <dbReference type="ChEBI" id="CHEBI:456215"/>
    </reaction>
    <physiologicalReaction direction="left-to-right" evidence="11">
        <dbReference type="Rhea" id="RHEA:36140"/>
    </physiologicalReaction>
</comment>
<dbReference type="PANTHER" id="PTHR43272">
    <property type="entry name" value="LONG-CHAIN-FATTY-ACID--COA LIGASE"/>
    <property type="match status" value="1"/>
</dbReference>